<sequence length="292" mass="33910">MREEEIDSLIRLLDDPDNIVFNHVEAKLLSLGESAIEPLETAWEQSFDPLQQQRIEDIVHKIQFSQILSSLELWAISGSFDLLEGLIIVHKYQYPDGDEQKIINQIEDIKREVWLQMHYSMTPVEKIRLFNNVFYNIEGFSGNIRNYNDPQNSYIGQVLDTRKGNPVLLSCIYSIVAQKLDMPVYGVNLPKHFILAYTDNYQTNYEENEVLFYINAFNKGQVLGKHDVLSFLQQLKLPGKKEFYLPCSNISIIERVLANLLAYYKENSSPKARDIQRMRETLASIQIDRNGL</sequence>
<dbReference type="PANTHER" id="PTHR31350:SF21">
    <property type="entry name" value="F-BOX ONLY PROTEIN 21"/>
    <property type="match status" value="1"/>
</dbReference>
<reference evidence="3 4" key="1">
    <citation type="submission" date="2024-04" db="EMBL/GenBank/DDBJ databases">
        <title>Albibacterium profundi sp. nov., isolated from sediment of the Challenger Deep of Mariana Trench.</title>
        <authorList>
            <person name="Wang Y."/>
        </authorList>
    </citation>
    <scope>NUCLEOTIDE SEQUENCE [LARGE SCALE GENOMIC DNA]</scope>
    <source>
        <strain evidence="3 4">RHL897</strain>
    </source>
</reference>
<name>A0ABV5CDJ9_9SPHI</name>
<proteinExistence type="inferred from homology"/>
<protein>
    <submittedName>
        <fullName evidence="3">Transglutaminase-like domain-containing protein</fullName>
    </submittedName>
</protein>
<accession>A0ABV5CDJ9</accession>
<comment type="caution">
    <text evidence="3">The sequence shown here is derived from an EMBL/GenBank/DDBJ whole genome shotgun (WGS) entry which is preliminary data.</text>
</comment>
<feature type="domain" description="Protein SirB1 N-terminal" evidence="2">
    <location>
        <begin position="101"/>
        <end position="257"/>
    </location>
</feature>
<evidence type="ECO:0000256" key="1">
    <source>
        <dbReference type="ARBA" id="ARBA00007100"/>
    </source>
</evidence>
<gene>
    <name evidence="3" type="ORF">WKR92_07295</name>
</gene>
<evidence type="ECO:0000313" key="3">
    <source>
        <dbReference type="EMBL" id="MFB5945633.1"/>
    </source>
</evidence>
<keyword evidence="4" id="KW-1185">Reference proteome</keyword>
<dbReference type="EMBL" id="JBBVGT010000002">
    <property type="protein sequence ID" value="MFB5945633.1"/>
    <property type="molecule type" value="Genomic_DNA"/>
</dbReference>
<evidence type="ECO:0000259" key="2">
    <source>
        <dbReference type="Pfam" id="PF13369"/>
    </source>
</evidence>
<organism evidence="3 4">
    <name type="scientific">Albibacterium profundi</name>
    <dbReference type="NCBI Taxonomy" id="3134906"/>
    <lineage>
        <taxon>Bacteria</taxon>
        <taxon>Pseudomonadati</taxon>
        <taxon>Bacteroidota</taxon>
        <taxon>Sphingobacteriia</taxon>
        <taxon>Sphingobacteriales</taxon>
        <taxon>Sphingobacteriaceae</taxon>
        <taxon>Albibacterium</taxon>
    </lineage>
</organism>
<dbReference type="InterPro" id="IPR032698">
    <property type="entry name" value="SirB1_N"/>
</dbReference>
<evidence type="ECO:0000313" key="4">
    <source>
        <dbReference type="Proteomes" id="UP001580928"/>
    </source>
</evidence>
<dbReference type="Proteomes" id="UP001580928">
    <property type="component" value="Unassembled WGS sequence"/>
</dbReference>
<comment type="similarity">
    <text evidence="1">Belongs to the UPF0162 family.</text>
</comment>
<dbReference type="RefSeq" id="WP_375557168.1">
    <property type="nucleotide sequence ID" value="NZ_JBBVGT010000002.1"/>
</dbReference>
<dbReference type="Pfam" id="PF13369">
    <property type="entry name" value="Transglut_core2"/>
    <property type="match status" value="1"/>
</dbReference>
<dbReference type="PANTHER" id="PTHR31350">
    <property type="entry name" value="SI:DKEY-261L7.2"/>
    <property type="match status" value="1"/>
</dbReference>